<dbReference type="PANTHER" id="PTHR36985">
    <property type="entry name" value="TRANSLOCATION AND ASSEMBLY MODULE SUBUNIT TAMB"/>
    <property type="match status" value="1"/>
</dbReference>
<evidence type="ECO:0000313" key="8">
    <source>
        <dbReference type="Proteomes" id="UP000677244"/>
    </source>
</evidence>
<gene>
    <name evidence="7" type="ORF">J7I42_32405</name>
</gene>
<comment type="caution">
    <text evidence="7">The sequence shown here is derived from an EMBL/GenBank/DDBJ whole genome shotgun (WGS) entry which is preliminary data.</text>
</comment>
<proteinExistence type="predicted"/>
<reference evidence="7 8" key="1">
    <citation type="submission" date="2021-03" db="EMBL/GenBank/DDBJ databases">
        <title>Assistant Professor.</title>
        <authorList>
            <person name="Huq M.A."/>
        </authorList>
    </citation>
    <scope>NUCLEOTIDE SEQUENCE [LARGE SCALE GENOMIC DNA]</scope>
    <source>
        <strain evidence="7 8">MAH-29</strain>
    </source>
</reference>
<evidence type="ECO:0000256" key="1">
    <source>
        <dbReference type="ARBA" id="ARBA00004167"/>
    </source>
</evidence>
<keyword evidence="8" id="KW-1185">Reference proteome</keyword>
<organism evidence="7 8">
    <name type="scientific">Niastella soli</name>
    <dbReference type="NCBI Taxonomy" id="2821487"/>
    <lineage>
        <taxon>Bacteria</taxon>
        <taxon>Pseudomonadati</taxon>
        <taxon>Bacteroidota</taxon>
        <taxon>Chitinophagia</taxon>
        <taxon>Chitinophagales</taxon>
        <taxon>Chitinophagaceae</taxon>
        <taxon>Niastella</taxon>
    </lineage>
</organism>
<dbReference type="InterPro" id="IPR007452">
    <property type="entry name" value="TamB_C"/>
</dbReference>
<feature type="compositionally biased region" description="Polar residues" evidence="5">
    <location>
        <begin position="1583"/>
        <end position="1593"/>
    </location>
</feature>
<evidence type="ECO:0000256" key="5">
    <source>
        <dbReference type="SAM" id="MobiDB-lite"/>
    </source>
</evidence>
<evidence type="ECO:0000259" key="6">
    <source>
        <dbReference type="Pfam" id="PF04357"/>
    </source>
</evidence>
<dbReference type="EMBL" id="JAGHKO010000017">
    <property type="protein sequence ID" value="MBO9205034.1"/>
    <property type="molecule type" value="Genomic_DNA"/>
</dbReference>
<evidence type="ECO:0000256" key="3">
    <source>
        <dbReference type="ARBA" id="ARBA00022989"/>
    </source>
</evidence>
<keyword evidence="4" id="KW-0472">Membrane</keyword>
<feature type="region of interest" description="Disordered" evidence="5">
    <location>
        <begin position="1572"/>
        <end position="1593"/>
    </location>
</feature>
<keyword evidence="2" id="KW-0812">Transmembrane</keyword>
<dbReference type="RefSeq" id="WP_209144203.1">
    <property type="nucleotide sequence ID" value="NZ_JAGHKO010000017.1"/>
</dbReference>
<feature type="domain" description="Translocation and assembly module TamB C-terminal" evidence="6">
    <location>
        <begin position="1095"/>
        <end position="1562"/>
    </location>
</feature>
<comment type="subcellular location">
    <subcellularLocation>
        <location evidence="1">Membrane</location>
        <topology evidence="1">Single-pass membrane protein</topology>
    </subcellularLocation>
</comment>
<dbReference type="Pfam" id="PF04357">
    <property type="entry name" value="TamB"/>
    <property type="match status" value="1"/>
</dbReference>
<protein>
    <submittedName>
        <fullName evidence="7">Translocation/assembly module TamB domain-containing protein</fullName>
    </submittedName>
</protein>
<sequence>MLLVLIGLIILVWLSIQTTPVQNWLVKQVTGKLSKNLHANVRIKHVDFALFNKMLLEGTLVNDQHNDTLLYAGTVKVNITDWFFLKDRVVLSYIGLENAVIQLKRSDSTWNYRFLADYFSSPQKKEPKKQDNIDLDLEKVELRNIQLKQLDGWRGENMTLQLTRMDVNAEEINLKKQVVHINTIDIDKPVFAIYNYDGNRPDSLRPKDDTTAIINDPKHLRWNPGNWDIAVNRLVLNKGTFYSDVHTDRLPYKYFDGNHIQFSDINATFNTVALKQDTLSAVLRLSTKERSGFVVKKLDARVKWHPEAMEFARLNIQTNRSHLSNFFAMRYATFDDMSDFVDKVRMEGDLTNAVINSDDIAYFAPELQNWKKEIRLTGKVKGTVENLTARKLIIEAGKDTYLNGNIRLNSMTNFDKFYIDFEANEFRTTYRDAVTFIPDLKDITQPRLDKLEYLRFKGNFTGFIKDFVTFGTLETKLGVVVTDVNMKFPDNAPTIYTGGIETRSFALGEFLDAPQVGQINFKGSVNGHGLKASTLNAKLDGFIRSLDVNNYNYQNIVVKGTVAKRLFNGEVISNDPNLMARLNGLIDFSKQVPTFNFDAEISKADLHNVKLTTDSIEVKGKFRMNFTGSNIDNFLGTARIYEASVLKNSKPISFDSLSIESKAMGNNKVITVVSNEFDGALVGEFSIKDLPDAVRLFLNKYYPSYIKPSHKELKNENFSFVFTTKKVDEYMGFIDKNLSGFNFSTVSGRINSKENLLDLNAEVPQFGYKNILFYNLNLKGTGNFDTLSLTNSIADVYINDSLHFPGTELRVRSANDMSLVQLKTAANQTLNSADLFARVQTMPSGVQITFNESNFDLNGKNWTIEKNGELILSKELVSAEGVKIYNGQQEILVTTNPSGEGTTNDIKIELTKVNIGDFAPYVVPDNRLEGLLTANIDIIDPFGKRVVDMQGEAEQFRLDNDSIGKLKLTASYSQRTGKVNFGTISENDKYIFDVKGLYDLSDTANTAPLDITSNFRDTKINLLDKYLNDVFTDLNGYATGQLRIVGPPNNLKYLGRMQLRDGELRVIYTNVLYKIPSAVFDFKDGAIDFGTFAFKDEFGNTGHISKGILHHEAFDNLFFDFAFSSNKLLVLNTTNSTKDPFFGTLFAKANATFRGPLEDMRLDVRGEPADSSKLYIRSSTGRESGQANFIVWKQYGSEMKVVRNAEESNLHVSLDVTANNLANMYVIIDELTGDIIQANGHGNLKMEASTDGDFTINGVYNIDRGNYNFNFQSLLRKPFKLQENSGNYIQWKGDPYDAYIKINAEYEADDVRFSDLATDAVTIANSNVRKSRGKVIVETMLTQSLMKPDIKFDIQLPPNSPLKDDPDALAILQLIRRDENELNKQVAFLIVFNSFGPVSSSSNQSALGSNIFSGVVVNSISGVLSSTLSRQFSNVFQKLFNDKSIKVNFNAQLYNGSNLVDNIDRSKLNIDRTNLNFNIGKSFLNERLTFTFGSAVDFGLSAQQVQATKNLQFLPDISADWKIRQDGKLVLTFFYRDSYNYLSGTGARQNRSGASISYRRDFERLSDLWRADRKKQIKPPPVNDTSKTETGSN</sequence>
<dbReference type="PANTHER" id="PTHR36985:SF1">
    <property type="entry name" value="TRANSLOCATION AND ASSEMBLY MODULE SUBUNIT TAMB"/>
    <property type="match status" value="1"/>
</dbReference>
<evidence type="ECO:0000313" key="7">
    <source>
        <dbReference type="EMBL" id="MBO9205034.1"/>
    </source>
</evidence>
<name>A0ABS3Z4D9_9BACT</name>
<accession>A0ABS3Z4D9</accession>
<evidence type="ECO:0000256" key="4">
    <source>
        <dbReference type="ARBA" id="ARBA00023136"/>
    </source>
</evidence>
<evidence type="ECO:0000256" key="2">
    <source>
        <dbReference type="ARBA" id="ARBA00022692"/>
    </source>
</evidence>
<dbReference type="Proteomes" id="UP000677244">
    <property type="component" value="Unassembled WGS sequence"/>
</dbReference>
<keyword evidence="3" id="KW-1133">Transmembrane helix</keyword>